<dbReference type="PATRIC" id="fig|679936.5.peg.2247"/>
<keyword evidence="6 7" id="KW-0472">Membrane</keyword>
<keyword evidence="2 7" id="KW-0813">Transport</keyword>
<feature type="transmembrane region" description="Helical" evidence="7">
    <location>
        <begin position="215"/>
        <end position="237"/>
    </location>
</feature>
<evidence type="ECO:0000259" key="8">
    <source>
        <dbReference type="PROSITE" id="PS50928"/>
    </source>
</evidence>
<dbReference type="STRING" id="679936.Sulac_2176"/>
<dbReference type="InterPro" id="IPR035906">
    <property type="entry name" value="MetI-like_sf"/>
</dbReference>
<proteinExistence type="inferred from homology"/>
<keyword evidence="3" id="KW-1003">Cell membrane</keyword>
<feature type="transmembrane region" description="Helical" evidence="7">
    <location>
        <begin position="279"/>
        <end position="300"/>
    </location>
</feature>
<evidence type="ECO:0000256" key="3">
    <source>
        <dbReference type="ARBA" id="ARBA00022475"/>
    </source>
</evidence>
<organism evidence="9 10">
    <name type="scientific">Sulfobacillus acidophilus (strain ATCC 700253 / DSM 10332 / NAL)</name>
    <dbReference type="NCBI Taxonomy" id="679936"/>
    <lineage>
        <taxon>Bacteria</taxon>
        <taxon>Bacillati</taxon>
        <taxon>Bacillota</taxon>
        <taxon>Clostridia</taxon>
        <taxon>Eubacteriales</taxon>
        <taxon>Clostridiales Family XVII. Incertae Sedis</taxon>
        <taxon>Sulfobacillus</taxon>
    </lineage>
</organism>
<feature type="transmembrane region" description="Helical" evidence="7">
    <location>
        <begin position="169"/>
        <end position="194"/>
    </location>
</feature>
<reference evidence="10" key="1">
    <citation type="submission" date="2011-12" db="EMBL/GenBank/DDBJ databases">
        <title>The complete genome of chromosome of Sulfobacillus acidophilus DSM 10332.</title>
        <authorList>
            <person name="Lucas S."/>
            <person name="Han J."/>
            <person name="Lapidus A."/>
            <person name="Bruce D."/>
            <person name="Goodwin L."/>
            <person name="Pitluck S."/>
            <person name="Peters L."/>
            <person name="Kyrpides N."/>
            <person name="Mavromatis K."/>
            <person name="Ivanova N."/>
            <person name="Mikhailova N."/>
            <person name="Chertkov O."/>
            <person name="Saunders E."/>
            <person name="Detter J.C."/>
            <person name="Tapia R."/>
            <person name="Han C."/>
            <person name="Land M."/>
            <person name="Hauser L."/>
            <person name="Markowitz V."/>
            <person name="Cheng J.-F."/>
            <person name="Hugenholtz P."/>
            <person name="Woyke T."/>
            <person name="Wu D."/>
            <person name="Pukall R."/>
            <person name="Gehrich-Schroeter G."/>
            <person name="Schneider S."/>
            <person name="Klenk H.-P."/>
            <person name="Eisen J.A."/>
        </authorList>
    </citation>
    <scope>NUCLEOTIDE SEQUENCE [LARGE SCALE GENOMIC DNA]</scope>
    <source>
        <strain evidence="10">ATCC 700253 / DSM 10332 / NAL</strain>
    </source>
</reference>
<evidence type="ECO:0000256" key="5">
    <source>
        <dbReference type="ARBA" id="ARBA00022989"/>
    </source>
</evidence>
<dbReference type="KEGG" id="sap:Sulac_2176"/>
<dbReference type="Pfam" id="PF00528">
    <property type="entry name" value="BPD_transp_1"/>
    <property type="match status" value="1"/>
</dbReference>
<evidence type="ECO:0000256" key="7">
    <source>
        <dbReference type="RuleBase" id="RU363032"/>
    </source>
</evidence>
<dbReference type="GO" id="GO:0005886">
    <property type="term" value="C:plasma membrane"/>
    <property type="evidence" value="ECO:0007669"/>
    <property type="project" value="UniProtKB-SubCell"/>
</dbReference>
<dbReference type="HOGENOM" id="CLU_016047_0_3_9"/>
<evidence type="ECO:0000256" key="1">
    <source>
        <dbReference type="ARBA" id="ARBA00004651"/>
    </source>
</evidence>
<comment type="similarity">
    <text evidence="7">Belongs to the binding-protein-dependent transport system permease family.</text>
</comment>
<evidence type="ECO:0000256" key="2">
    <source>
        <dbReference type="ARBA" id="ARBA00022448"/>
    </source>
</evidence>
<dbReference type="Gene3D" id="1.10.3720.10">
    <property type="entry name" value="MetI-like"/>
    <property type="match status" value="1"/>
</dbReference>
<gene>
    <name evidence="9" type="ordered locus">Sulac_2176</name>
</gene>
<reference evidence="9 10" key="2">
    <citation type="journal article" date="2012" name="Stand. Genomic Sci.">
        <title>Complete genome sequence of the moderately thermophilic mineral-sulfide-oxidizing firmicute Sulfobacillus acidophilus type strain (NAL(T)).</title>
        <authorList>
            <person name="Anderson I."/>
            <person name="Chertkov O."/>
            <person name="Chen A."/>
            <person name="Saunders E."/>
            <person name="Lapidus A."/>
            <person name="Nolan M."/>
            <person name="Lucas S."/>
            <person name="Hammon N."/>
            <person name="Deshpande S."/>
            <person name="Cheng J.F."/>
            <person name="Han C."/>
            <person name="Tapia R."/>
            <person name="Goodwin L.A."/>
            <person name="Pitluck S."/>
            <person name="Liolios K."/>
            <person name="Pagani I."/>
            <person name="Ivanova N."/>
            <person name="Mikhailova N."/>
            <person name="Pati A."/>
            <person name="Palaniappan K."/>
            <person name="Land M."/>
            <person name="Pan C."/>
            <person name="Rohde M."/>
            <person name="Pukall R."/>
            <person name="Goker M."/>
            <person name="Detter J.C."/>
            <person name="Woyke T."/>
            <person name="Bristow J."/>
            <person name="Eisen J.A."/>
            <person name="Markowitz V."/>
            <person name="Hugenholtz P."/>
            <person name="Kyrpides N.C."/>
            <person name="Klenk H.P."/>
            <person name="Mavromatis K."/>
        </authorList>
    </citation>
    <scope>NUCLEOTIDE SEQUENCE [LARGE SCALE GENOMIC DNA]</scope>
    <source>
        <strain evidence="10">ATCC 700253 / DSM 10332 / NAL</strain>
    </source>
</reference>
<evidence type="ECO:0000256" key="6">
    <source>
        <dbReference type="ARBA" id="ARBA00023136"/>
    </source>
</evidence>
<name>G8TTI9_SULAD</name>
<dbReference type="GO" id="GO:0055085">
    <property type="term" value="P:transmembrane transport"/>
    <property type="evidence" value="ECO:0007669"/>
    <property type="project" value="InterPro"/>
</dbReference>
<keyword evidence="4 7" id="KW-0812">Transmembrane</keyword>
<dbReference type="InterPro" id="IPR000515">
    <property type="entry name" value="MetI-like"/>
</dbReference>
<keyword evidence="5 7" id="KW-1133">Transmembrane helix</keyword>
<dbReference type="PANTHER" id="PTHR43005">
    <property type="entry name" value="BLR7065 PROTEIN"/>
    <property type="match status" value="1"/>
</dbReference>
<feature type="domain" description="ABC transmembrane type-1" evidence="8">
    <location>
        <begin position="82"/>
        <end position="298"/>
    </location>
</feature>
<dbReference type="PROSITE" id="PS50928">
    <property type="entry name" value="ABC_TM1"/>
    <property type="match status" value="1"/>
</dbReference>
<dbReference type="Proteomes" id="UP000005439">
    <property type="component" value="Chromosome"/>
</dbReference>
<evidence type="ECO:0000256" key="4">
    <source>
        <dbReference type="ARBA" id="ARBA00022692"/>
    </source>
</evidence>
<dbReference type="SUPFAM" id="SSF161098">
    <property type="entry name" value="MetI-like"/>
    <property type="match status" value="1"/>
</dbReference>
<dbReference type="AlphaFoldDB" id="G8TTI9"/>
<feature type="transmembrane region" description="Helical" evidence="7">
    <location>
        <begin position="81"/>
        <end position="107"/>
    </location>
</feature>
<dbReference type="EMBL" id="CP003179">
    <property type="protein sequence ID" value="AEW05655.1"/>
    <property type="molecule type" value="Genomic_DNA"/>
</dbReference>
<evidence type="ECO:0000313" key="10">
    <source>
        <dbReference type="Proteomes" id="UP000005439"/>
    </source>
</evidence>
<evidence type="ECO:0000313" key="9">
    <source>
        <dbReference type="EMBL" id="AEW05655.1"/>
    </source>
</evidence>
<dbReference type="CDD" id="cd06261">
    <property type="entry name" value="TM_PBP2"/>
    <property type="match status" value="1"/>
</dbReference>
<comment type="subcellular location">
    <subcellularLocation>
        <location evidence="1 7">Cell membrane</location>
        <topology evidence="1 7">Multi-pass membrane protein</topology>
    </subcellularLocation>
</comment>
<sequence length="309" mass="34010">MKILMPHSRRRRLAARYLVYQGWAFALPGLLIIIAITIFPILYSIYISFNHVALTTNGFQLFWVGLHNYRIVLSNSLFRYSLVFTVIYTIVTVMVELVLGMGVALVLNAITTGRGFMLALLLLPWSLITVISAEVWSYIYNGVYGVLNALLIGIGLLHHPVTWLGTPVLAIASMMVADIWKTTPFVAIILLAGLQMIPDELYEAASIDGASPGYIFWKITVPLLRPTIALSVLFRVLQAFGVFDLPFVLTGGGPGHATESLAMLGYQVMFQDLNMGRGAAIAASTTLIVLLASLFVLRVFRAQVEEEAS</sequence>
<dbReference type="PANTHER" id="PTHR43005:SF1">
    <property type="entry name" value="SPERMIDINE_PUTRESCINE TRANSPORT SYSTEM PERMEASE PROTEIN"/>
    <property type="match status" value="1"/>
</dbReference>
<accession>G8TTI9</accession>
<feature type="transmembrane region" description="Helical" evidence="7">
    <location>
        <begin position="113"/>
        <end position="131"/>
    </location>
</feature>
<protein>
    <submittedName>
        <fullName evidence="9">Carbohydrate ABC transporter membrane protein 1, CUT1 family</fullName>
    </submittedName>
</protein>
<feature type="transmembrane region" description="Helical" evidence="7">
    <location>
        <begin position="20"/>
        <end position="43"/>
    </location>
</feature>
<keyword evidence="10" id="KW-1185">Reference proteome</keyword>